<gene>
    <name evidence="11" type="ORF">BDW02DRAFT_564577</name>
</gene>
<dbReference type="Gene3D" id="1.10.510.10">
    <property type="entry name" value="Transferase(Phosphotransferase) domain 1"/>
    <property type="match status" value="1"/>
</dbReference>
<dbReference type="InterPro" id="IPR000719">
    <property type="entry name" value="Prot_kinase_dom"/>
</dbReference>
<sequence>MVARDCLSALLLSSILRNCIAGAIPWQCRASYVDLNNIYPDLVRKDQDDAILGEGTDGEVILSNSSAKSVLKRFFPESTYPDRIYHEYWVGHSLSHPNIAKTHSMKYVEAGENGYWEMEIEYVPFSLLDLLDYDRWAKRPWTFDAISCFFAKATEAVAHMHEQGIAHRDLKVENILVARDGTVKLIDFGSSAPSRNMVTRARLNSWANWIGTPITMAPEVHGEAFYDMEKADVWSLAVVFVRLWLGVYPWEPQEVVGGLLENEAFLTFVEEKADRTPCTGNEHDDRLLCQIPVEARGVVACMLEIDPRRRIGLHTVLGSRWLRKIVSTAS</sequence>
<keyword evidence="5 11" id="KW-0418">Kinase</keyword>
<feature type="chain" id="PRO_5025348419" description="non-specific serine/threonine protein kinase" evidence="9">
    <location>
        <begin position="22"/>
        <end position="330"/>
    </location>
</feature>
<dbReference type="Pfam" id="PF00069">
    <property type="entry name" value="Pkinase"/>
    <property type="match status" value="1"/>
</dbReference>
<reference evidence="11" key="1">
    <citation type="submission" date="2020-01" db="EMBL/GenBank/DDBJ databases">
        <authorList>
            <consortium name="DOE Joint Genome Institute"/>
            <person name="Haridas S."/>
            <person name="Albert R."/>
            <person name="Binder M."/>
            <person name="Bloem J."/>
            <person name="Labutti K."/>
            <person name="Salamov A."/>
            <person name="Andreopoulos B."/>
            <person name="Baker S.E."/>
            <person name="Barry K."/>
            <person name="Bills G."/>
            <person name="Bluhm B.H."/>
            <person name="Cannon C."/>
            <person name="Castanera R."/>
            <person name="Culley D.E."/>
            <person name="Daum C."/>
            <person name="Ezra D."/>
            <person name="Gonzalez J.B."/>
            <person name="Henrissat B."/>
            <person name="Kuo A."/>
            <person name="Liang C."/>
            <person name="Lipzen A."/>
            <person name="Lutzoni F."/>
            <person name="Magnuson J."/>
            <person name="Mondo S."/>
            <person name="Nolan M."/>
            <person name="Ohm R."/>
            <person name="Pangilinan J."/>
            <person name="Park H.-J."/>
            <person name="Ramirez L."/>
            <person name="Alfaro M."/>
            <person name="Sun H."/>
            <person name="Tritt A."/>
            <person name="Yoshinaga Y."/>
            <person name="Zwiers L.-H."/>
            <person name="Turgeon B.G."/>
            <person name="Goodwin S.B."/>
            <person name="Spatafora J.W."/>
            <person name="Crous P.W."/>
            <person name="Grigoriev I.V."/>
        </authorList>
    </citation>
    <scope>NUCLEOTIDE SEQUENCE</scope>
    <source>
        <strain evidence="11">P77</strain>
    </source>
</reference>
<dbReference type="SUPFAM" id="SSF56112">
    <property type="entry name" value="Protein kinase-like (PK-like)"/>
    <property type="match status" value="1"/>
</dbReference>
<dbReference type="PROSITE" id="PS00108">
    <property type="entry name" value="PROTEIN_KINASE_ST"/>
    <property type="match status" value="1"/>
</dbReference>
<dbReference type="SMART" id="SM00220">
    <property type="entry name" value="S_TKc"/>
    <property type="match status" value="1"/>
</dbReference>
<evidence type="ECO:0000313" key="12">
    <source>
        <dbReference type="Proteomes" id="UP000800040"/>
    </source>
</evidence>
<keyword evidence="3" id="KW-0808">Transferase</keyword>
<dbReference type="InterPro" id="IPR011009">
    <property type="entry name" value="Kinase-like_dom_sf"/>
</dbReference>
<feature type="domain" description="Protein kinase" evidence="10">
    <location>
        <begin position="46"/>
        <end position="322"/>
    </location>
</feature>
<evidence type="ECO:0000259" key="10">
    <source>
        <dbReference type="PROSITE" id="PS50011"/>
    </source>
</evidence>
<feature type="signal peptide" evidence="9">
    <location>
        <begin position="1"/>
        <end position="21"/>
    </location>
</feature>
<evidence type="ECO:0000256" key="1">
    <source>
        <dbReference type="ARBA" id="ARBA00012513"/>
    </source>
</evidence>
<evidence type="ECO:0000256" key="2">
    <source>
        <dbReference type="ARBA" id="ARBA00022527"/>
    </source>
</evidence>
<comment type="catalytic activity">
    <reaction evidence="8">
        <text>L-seryl-[protein] + ATP = O-phospho-L-seryl-[protein] + ADP + H(+)</text>
        <dbReference type="Rhea" id="RHEA:17989"/>
        <dbReference type="Rhea" id="RHEA-COMP:9863"/>
        <dbReference type="Rhea" id="RHEA-COMP:11604"/>
        <dbReference type="ChEBI" id="CHEBI:15378"/>
        <dbReference type="ChEBI" id="CHEBI:29999"/>
        <dbReference type="ChEBI" id="CHEBI:30616"/>
        <dbReference type="ChEBI" id="CHEBI:83421"/>
        <dbReference type="ChEBI" id="CHEBI:456216"/>
        <dbReference type="EC" id="2.7.11.1"/>
    </reaction>
</comment>
<dbReference type="AlphaFoldDB" id="A0A6A5KVG4"/>
<evidence type="ECO:0000256" key="4">
    <source>
        <dbReference type="ARBA" id="ARBA00022741"/>
    </source>
</evidence>
<keyword evidence="6" id="KW-0067">ATP-binding</keyword>
<proteinExistence type="predicted"/>
<keyword evidence="2" id="KW-0723">Serine/threonine-protein kinase</keyword>
<dbReference type="GO" id="GO:0004674">
    <property type="term" value="F:protein serine/threonine kinase activity"/>
    <property type="evidence" value="ECO:0007669"/>
    <property type="project" value="UniProtKB-KW"/>
</dbReference>
<name>A0A6A5KVG4_9PLEO</name>
<evidence type="ECO:0000256" key="8">
    <source>
        <dbReference type="ARBA" id="ARBA00048679"/>
    </source>
</evidence>
<dbReference type="EC" id="2.7.11.1" evidence="1"/>
<evidence type="ECO:0000256" key="5">
    <source>
        <dbReference type="ARBA" id="ARBA00022777"/>
    </source>
</evidence>
<evidence type="ECO:0000256" key="3">
    <source>
        <dbReference type="ARBA" id="ARBA00022679"/>
    </source>
</evidence>
<evidence type="ECO:0000256" key="6">
    <source>
        <dbReference type="ARBA" id="ARBA00022840"/>
    </source>
</evidence>
<keyword evidence="4" id="KW-0547">Nucleotide-binding</keyword>
<protein>
    <recommendedName>
        <fullName evidence="1">non-specific serine/threonine protein kinase</fullName>
        <ecNumber evidence="1">2.7.11.1</ecNumber>
    </recommendedName>
</protein>
<dbReference type="OrthoDB" id="4062651at2759"/>
<organism evidence="11 12">
    <name type="scientific">Decorospora gaudefroyi</name>
    <dbReference type="NCBI Taxonomy" id="184978"/>
    <lineage>
        <taxon>Eukaryota</taxon>
        <taxon>Fungi</taxon>
        <taxon>Dikarya</taxon>
        <taxon>Ascomycota</taxon>
        <taxon>Pezizomycotina</taxon>
        <taxon>Dothideomycetes</taxon>
        <taxon>Pleosporomycetidae</taxon>
        <taxon>Pleosporales</taxon>
        <taxon>Pleosporineae</taxon>
        <taxon>Pleosporaceae</taxon>
        <taxon>Decorospora</taxon>
    </lineage>
</organism>
<keyword evidence="12" id="KW-1185">Reference proteome</keyword>
<dbReference type="GO" id="GO:0005524">
    <property type="term" value="F:ATP binding"/>
    <property type="evidence" value="ECO:0007669"/>
    <property type="project" value="UniProtKB-KW"/>
</dbReference>
<dbReference type="PROSITE" id="PS50011">
    <property type="entry name" value="PROTEIN_KINASE_DOM"/>
    <property type="match status" value="1"/>
</dbReference>
<evidence type="ECO:0000313" key="11">
    <source>
        <dbReference type="EMBL" id="KAF1838976.1"/>
    </source>
</evidence>
<keyword evidence="9" id="KW-0732">Signal</keyword>
<dbReference type="InterPro" id="IPR008271">
    <property type="entry name" value="Ser/Thr_kinase_AS"/>
</dbReference>
<evidence type="ECO:0000256" key="9">
    <source>
        <dbReference type="SAM" id="SignalP"/>
    </source>
</evidence>
<dbReference type="Proteomes" id="UP000800040">
    <property type="component" value="Unassembled WGS sequence"/>
</dbReference>
<dbReference type="EMBL" id="ML975248">
    <property type="protein sequence ID" value="KAF1838976.1"/>
    <property type="molecule type" value="Genomic_DNA"/>
</dbReference>
<dbReference type="PANTHER" id="PTHR24343">
    <property type="entry name" value="SERINE/THREONINE KINASE"/>
    <property type="match status" value="1"/>
</dbReference>
<comment type="catalytic activity">
    <reaction evidence="7">
        <text>L-threonyl-[protein] + ATP = O-phospho-L-threonyl-[protein] + ADP + H(+)</text>
        <dbReference type="Rhea" id="RHEA:46608"/>
        <dbReference type="Rhea" id="RHEA-COMP:11060"/>
        <dbReference type="Rhea" id="RHEA-COMP:11605"/>
        <dbReference type="ChEBI" id="CHEBI:15378"/>
        <dbReference type="ChEBI" id="CHEBI:30013"/>
        <dbReference type="ChEBI" id="CHEBI:30616"/>
        <dbReference type="ChEBI" id="CHEBI:61977"/>
        <dbReference type="ChEBI" id="CHEBI:456216"/>
        <dbReference type="EC" id="2.7.11.1"/>
    </reaction>
</comment>
<accession>A0A6A5KVG4</accession>
<evidence type="ECO:0000256" key="7">
    <source>
        <dbReference type="ARBA" id="ARBA00047899"/>
    </source>
</evidence>